<dbReference type="Proteomes" id="UP000273083">
    <property type="component" value="Unassembled WGS sequence"/>
</dbReference>
<dbReference type="EMBL" id="RJVG01000012">
    <property type="protein sequence ID" value="ROR23958.1"/>
    <property type="molecule type" value="Genomic_DNA"/>
</dbReference>
<organism evidence="1 2">
    <name type="scientific">Mobilisporobacter senegalensis</name>
    <dbReference type="NCBI Taxonomy" id="1329262"/>
    <lineage>
        <taxon>Bacteria</taxon>
        <taxon>Bacillati</taxon>
        <taxon>Bacillota</taxon>
        <taxon>Clostridia</taxon>
        <taxon>Lachnospirales</taxon>
        <taxon>Lachnospiraceae</taxon>
        <taxon>Mobilisporobacter</taxon>
    </lineage>
</organism>
<dbReference type="AlphaFoldDB" id="A0A3N1XD34"/>
<name>A0A3N1XD34_9FIRM</name>
<sequence length="146" mass="16880">MISNDLHIARIRVLIISDRLIDQAKELSNYLNSVGIHVIGLVQTKEQALELADQAIDFLIVAGYLKNQQNYEIISEYRKRNKTFIALHWAMLDSLIYGYCAKYKIPLKFERTSPMSDFAAYLHKHCPVPTVTPDKINRKVPDKNEF</sequence>
<accession>A0A3N1XD34</accession>
<gene>
    <name evidence="1" type="ORF">EDD66_11289</name>
</gene>
<protein>
    <recommendedName>
        <fullName evidence="3">Response regulatory domain-containing protein</fullName>
    </recommendedName>
</protein>
<reference evidence="1 2" key="1">
    <citation type="submission" date="2018-11" db="EMBL/GenBank/DDBJ databases">
        <title>Genomic Encyclopedia of Type Strains, Phase IV (KMG-IV): sequencing the most valuable type-strain genomes for metagenomic binning, comparative biology and taxonomic classification.</title>
        <authorList>
            <person name="Goeker M."/>
        </authorList>
    </citation>
    <scope>NUCLEOTIDE SEQUENCE [LARGE SCALE GENOMIC DNA]</scope>
    <source>
        <strain evidence="1 2">DSM 26537</strain>
    </source>
</reference>
<evidence type="ECO:0000313" key="2">
    <source>
        <dbReference type="Proteomes" id="UP000273083"/>
    </source>
</evidence>
<proteinExistence type="predicted"/>
<keyword evidence="2" id="KW-1185">Reference proteome</keyword>
<evidence type="ECO:0008006" key="3">
    <source>
        <dbReference type="Google" id="ProtNLM"/>
    </source>
</evidence>
<evidence type="ECO:0000313" key="1">
    <source>
        <dbReference type="EMBL" id="ROR23958.1"/>
    </source>
</evidence>
<dbReference type="RefSeq" id="WP_170164393.1">
    <property type="nucleotide sequence ID" value="NZ_RJVG01000012.1"/>
</dbReference>
<comment type="caution">
    <text evidence="1">The sequence shown here is derived from an EMBL/GenBank/DDBJ whole genome shotgun (WGS) entry which is preliminary data.</text>
</comment>